<keyword evidence="8" id="KW-1185">Reference proteome</keyword>
<protein>
    <recommendedName>
        <fullName evidence="6">C-type lysozyme inhibitor domain-containing protein</fullName>
    </recommendedName>
</protein>
<comment type="caution">
    <text evidence="7">The sequence shown here is derived from an EMBL/GenBank/DDBJ whole genome shotgun (WGS) entry which is preliminary data.</text>
</comment>
<sequence>MTRIRVLSVAAGAVLAAYGGAAAAAPVAKPLPTFTYKCTPAMPLVVKYDNAAGINGQAVVTLGSKTFTLDQAGSASGARYETRAGRSPGATLIWWNKGRGGTLYEGSAADPKAAEKPIATCTQAG</sequence>
<name>A0A916ZYL3_9SPHN</name>
<reference evidence="7" key="1">
    <citation type="journal article" date="2014" name="Int. J. Syst. Evol. Microbiol.">
        <title>Complete genome sequence of Corynebacterium casei LMG S-19264T (=DSM 44701T), isolated from a smear-ripened cheese.</title>
        <authorList>
            <consortium name="US DOE Joint Genome Institute (JGI-PGF)"/>
            <person name="Walter F."/>
            <person name="Albersmeier A."/>
            <person name="Kalinowski J."/>
            <person name="Ruckert C."/>
        </authorList>
    </citation>
    <scope>NUCLEOTIDE SEQUENCE</scope>
    <source>
        <strain evidence="7">CGMCC 1.15519</strain>
    </source>
</reference>
<evidence type="ECO:0000256" key="1">
    <source>
        <dbReference type="ARBA" id="ARBA00022729"/>
    </source>
</evidence>
<evidence type="ECO:0000256" key="4">
    <source>
        <dbReference type="ARBA" id="ARBA00023288"/>
    </source>
</evidence>
<keyword evidence="2" id="KW-0472">Membrane</keyword>
<dbReference type="Gene3D" id="2.40.128.200">
    <property type="match status" value="1"/>
</dbReference>
<gene>
    <name evidence="7" type="ORF">GCM10011529_24460</name>
</gene>
<evidence type="ECO:0000256" key="3">
    <source>
        <dbReference type="ARBA" id="ARBA00023139"/>
    </source>
</evidence>
<keyword evidence="1 5" id="KW-0732">Signal</keyword>
<reference evidence="7" key="2">
    <citation type="submission" date="2020-09" db="EMBL/GenBank/DDBJ databases">
        <authorList>
            <person name="Sun Q."/>
            <person name="Zhou Y."/>
        </authorList>
    </citation>
    <scope>NUCLEOTIDE SEQUENCE</scope>
    <source>
        <strain evidence="7">CGMCC 1.15519</strain>
    </source>
</reference>
<evidence type="ECO:0000256" key="5">
    <source>
        <dbReference type="SAM" id="SignalP"/>
    </source>
</evidence>
<dbReference type="Pfam" id="PF09864">
    <property type="entry name" value="MliC"/>
    <property type="match status" value="1"/>
</dbReference>
<evidence type="ECO:0000256" key="2">
    <source>
        <dbReference type="ARBA" id="ARBA00023136"/>
    </source>
</evidence>
<evidence type="ECO:0000313" key="8">
    <source>
        <dbReference type="Proteomes" id="UP000635071"/>
    </source>
</evidence>
<dbReference type="RefSeq" id="WP_188763254.1">
    <property type="nucleotide sequence ID" value="NZ_BMJM01000009.1"/>
</dbReference>
<dbReference type="InterPro" id="IPR018660">
    <property type="entry name" value="MliC"/>
</dbReference>
<accession>A0A916ZYL3</accession>
<dbReference type="EMBL" id="BMJM01000009">
    <property type="protein sequence ID" value="GGE17100.1"/>
    <property type="molecule type" value="Genomic_DNA"/>
</dbReference>
<keyword evidence="3" id="KW-0564">Palmitate</keyword>
<evidence type="ECO:0000259" key="6">
    <source>
        <dbReference type="Pfam" id="PF09864"/>
    </source>
</evidence>
<feature type="domain" description="C-type lysozyme inhibitor" evidence="6">
    <location>
        <begin position="36"/>
        <end position="109"/>
    </location>
</feature>
<evidence type="ECO:0000313" key="7">
    <source>
        <dbReference type="EMBL" id="GGE17100.1"/>
    </source>
</evidence>
<dbReference type="SUPFAM" id="SSF141488">
    <property type="entry name" value="YdhA-like"/>
    <property type="match status" value="1"/>
</dbReference>
<dbReference type="InterPro" id="IPR036328">
    <property type="entry name" value="MliC_sf"/>
</dbReference>
<proteinExistence type="predicted"/>
<feature type="signal peptide" evidence="5">
    <location>
        <begin position="1"/>
        <end position="24"/>
    </location>
</feature>
<keyword evidence="4" id="KW-0449">Lipoprotein</keyword>
<dbReference type="Proteomes" id="UP000635071">
    <property type="component" value="Unassembled WGS sequence"/>
</dbReference>
<organism evidence="7 8">
    <name type="scientific">Sandarakinorhabdus glacialis</name>
    <dbReference type="NCBI Taxonomy" id="1614636"/>
    <lineage>
        <taxon>Bacteria</taxon>
        <taxon>Pseudomonadati</taxon>
        <taxon>Pseudomonadota</taxon>
        <taxon>Alphaproteobacteria</taxon>
        <taxon>Sphingomonadales</taxon>
        <taxon>Sphingosinicellaceae</taxon>
        <taxon>Sandarakinorhabdus</taxon>
    </lineage>
</organism>
<feature type="chain" id="PRO_5037356310" description="C-type lysozyme inhibitor domain-containing protein" evidence="5">
    <location>
        <begin position="25"/>
        <end position="125"/>
    </location>
</feature>
<dbReference type="AlphaFoldDB" id="A0A916ZYL3"/>